<name>A0A565B9M9_9BRAS</name>
<gene>
    <name evidence="2" type="ORF">ANE_LOCUS7970</name>
</gene>
<accession>A0A565B9M9</accession>
<dbReference type="PANTHER" id="PTHR33156">
    <property type="entry name" value="OS02G0230000 PROTEIN"/>
    <property type="match status" value="1"/>
</dbReference>
<sequence>MAFSRMLGRFSSRIKPLCQNLSNKNANVSSSLPSSVKSASPSSSTSRSLNRSSRLPVELSSMIPLHNAIASSRLVSSLSIESKSWGLVPQDYVICI</sequence>
<proteinExistence type="predicted"/>
<organism evidence="2 3">
    <name type="scientific">Arabis nemorensis</name>
    <dbReference type="NCBI Taxonomy" id="586526"/>
    <lineage>
        <taxon>Eukaryota</taxon>
        <taxon>Viridiplantae</taxon>
        <taxon>Streptophyta</taxon>
        <taxon>Embryophyta</taxon>
        <taxon>Tracheophyta</taxon>
        <taxon>Spermatophyta</taxon>
        <taxon>Magnoliopsida</taxon>
        <taxon>eudicotyledons</taxon>
        <taxon>Gunneridae</taxon>
        <taxon>Pentapetalae</taxon>
        <taxon>rosids</taxon>
        <taxon>malvids</taxon>
        <taxon>Brassicales</taxon>
        <taxon>Brassicaceae</taxon>
        <taxon>Arabideae</taxon>
        <taxon>Arabis</taxon>
    </lineage>
</organism>
<feature type="region of interest" description="Disordered" evidence="1">
    <location>
        <begin position="25"/>
        <end position="54"/>
    </location>
</feature>
<keyword evidence="3" id="KW-1185">Reference proteome</keyword>
<reference evidence="2" key="1">
    <citation type="submission" date="2019-07" db="EMBL/GenBank/DDBJ databases">
        <authorList>
            <person name="Dittberner H."/>
        </authorList>
    </citation>
    <scope>NUCLEOTIDE SEQUENCE [LARGE SCALE GENOMIC DNA]</scope>
</reference>
<comment type="caution">
    <text evidence="2">The sequence shown here is derived from an EMBL/GenBank/DDBJ whole genome shotgun (WGS) entry which is preliminary data.</text>
</comment>
<evidence type="ECO:0000313" key="2">
    <source>
        <dbReference type="EMBL" id="VVA97525.1"/>
    </source>
</evidence>
<dbReference type="EMBL" id="CABITT030000003">
    <property type="protein sequence ID" value="VVA97525.1"/>
    <property type="molecule type" value="Genomic_DNA"/>
</dbReference>
<protein>
    <submittedName>
        <fullName evidence="2">Uncharacterized protein</fullName>
    </submittedName>
</protein>
<evidence type="ECO:0000256" key="1">
    <source>
        <dbReference type="SAM" id="MobiDB-lite"/>
    </source>
</evidence>
<dbReference type="PANTHER" id="PTHR33156:SF73">
    <property type="entry name" value="PROTEIN NUCLEAR FUSION DEFECTIVE 6, CHLOROPLASTIC_MITOCHONDRIAL-LIKE"/>
    <property type="match status" value="1"/>
</dbReference>
<dbReference type="AlphaFoldDB" id="A0A565B9M9"/>
<evidence type="ECO:0000313" key="3">
    <source>
        <dbReference type="Proteomes" id="UP000489600"/>
    </source>
</evidence>
<dbReference type="Proteomes" id="UP000489600">
    <property type="component" value="Unassembled WGS sequence"/>
</dbReference>
<dbReference type="InterPro" id="IPR043459">
    <property type="entry name" value="NFD6/NOXY2-like"/>
</dbReference>